<dbReference type="GO" id="GO:0001228">
    <property type="term" value="F:DNA-binding transcription activator activity, RNA polymerase II-specific"/>
    <property type="evidence" value="ECO:0007669"/>
    <property type="project" value="EnsemblFungi"/>
</dbReference>
<dbReference type="InParanoid" id="B5RTY8"/>
<dbReference type="OrthoDB" id="2341546at2759"/>
<feature type="compositionally biased region" description="Acidic residues" evidence="8">
    <location>
        <begin position="700"/>
        <end position="728"/>
    </location>
</feature>
<evidence type="ECO:0000256" key="5">
    <source>
        <dbReference type="ARBA" id="ARBA00023125"/>
    </source>
</evidence>
<proteinExistence type="predicted"/>
<feature type="domain" description="Zn(2)-C6 fungal-type" evidence="9">
    <location>
        <begin position="63"/>
        <end position="96"/>
    </location>
</feature>
<accession>B5RTY8</accession>
<feature type="region of interest" description="Disordered" evidence="8">
    <location>
        <begin position="694"/>
        <end position="840"/>
    </location>
</feature>
<dbReference type="FunFam" id="4.10.240.10:FF:000003">
    <property type="entry name" value="C6 transcription factor (Leu3)"/>
    <property type="match status" value="1"/>
</dbReference>
<dbReference type="FunCoup" id="B5RTY8">
    <property type="interactions" value="513"/>
</dbReference>
<evidence type="ECO:0000256" key="7">
    <source>
        <dbReference type="ARBA" id="ARBA00023242"/>
    </source>
</evidence>
<feature type="compositionally biased region" description="Low complexity" evidence="8">
    <location>
        <begin position="741"/>
        <end position="754"/>
    </location>
</feature>
<evidence type="ECO:0000313" key="11">
    <source>
        <dbReference type="Proteomes" id="UP000000599"/>
    </source>
</evidence>
<dbReference type="PROSITE" id="PS00463">
    <property type="entry name" value="ZN2_CY6_FUNGAL_1"/>
    <property type="match status" value="1"/>
</dbReference>
<feature type="compositionally biased region" description="Polar residues" evidence="8">
    <location>
        <begin position="202"/>
        <end position="213"/>
    </location>
</feature>
<keyword evidence="7" id="KW-0539">Nucleus</keyword>
<evidence type="ECO:0000259" key="9">
    <source>
        <dbReference type="PROSITE" id="PS50048"/>
    </source>
</evidence>
<dbReference type="Gene3D" id="4.10.240.10">
    <property type="entry name" value="Zn(2)-C6 fungal-type DNA-binding domain"/>
    <property type="match status" value="1"/>
</dbReference>
<dbReference type="GO" id="GO:0005634">
    <property type="term" value="C:nucleus"/>
    <property type="evidence" value="ECO:0007669"/>
    <property type="project" value="UniProtKB-SubCell"/>
</dbReference>
<dbReference type="SUPFAM" id="SSF57701">
    <property type="entry name" value="Zn2/Cys6 DNA-binding domain"/>
    <property type="match status" value="1"/>
</dbReference>
<dbReference type="CDD" id="cd12148">
    <property type="entry name" value="fungal_TF_MHR"/>
    <property type="match status" value="1"/>
</dbReference>
<keyword evidence="4" id="KW-0805">Transcription regulation</keyword>
<evidence type="ECO:0000313" key="10">
    <source>
        <dbReference type="EMBL" id="CAR65800.1"/>
    </source>
</evidence>
<keyword evidence="11" id="KW-1185">Reference proteome</keyword>
<feature type="compositionally biased region" description="Low complexity" evidence="8">
    <location>
        <begin position="879"/>
        <end position="897"/>
    </location>
</feature>
<feature type="compositionally biased region" description="Polar residues" evidence="8">
    <location>
        <begin position="813"/>
        <end position="823"/>
    </location>
</feature>
<keyword evidence="6" id="KW-0804">Transcription</keyword>
<evidence type="ECO:0000256" key="1">
    <source>
        <dbReference type="ARBA" id="ARBA00004123"/>
    </source>
</evidence>
<dbReference type="VEuPathDB" id="FungiDB:DEHA2E10120g"/>
<feature type="region of interest" description="Disordered" evidence="8">
    <location>
        <begin position="200"/>
        <end position="220"/>
    </location>
</feature>
<evidence type="ECO:0000256" key="6">
    <source>
        <dbReference type="ARBA" id="ARBA00023163"/>
    </source>
</evidence>
<feature type="compositionally biased region" description="Basic and acidic residues" evidence="8">
    <location>
        <begin position="729"/>
        <end position="738"/>
    </location>
</feature>
<dbReference type="OMA" id="MQIGLHQ"/>
<dbReference type="GO" id="GO:2001278">
    <property type="term" value="P:positive regulation of L-leucine biosynthetic process"/>
    <property type="evidence" value="ECO:0007669"/>
    <property type="project" value="EnsemblFungi"/>
</dbReference>
<dbReference type="HOGENOM" id="CLU_015609_0_0_1"/>
<comment type="subcellular location">
    <subcellularLocation>
        <location evidence="1">Nucleus</location>
    </subcellularLocation>
</comment>
<organism evidence="10 11">
    <name type="scientific">Debaryomyces hansenii (strain ATCC 36239 / CBS 767 / BCRC 21394 / JCM 1990 / NBRC 0083 / IGC 2968)</name>
    <name type="common">Yeast</name>
    <name type="synonym">Torulaspora hansenii</name>
    <dbReference type="NCBI Taxonomy" id="284592"/>
    <lineage>
        <taxon>Eukaryota</taxon>
        <taxon>Fungi</taxon>
        <taxon>Dikarya</taxon>
        <taxon>Ascomycota</taxon>
        <taxon>Saccharomycotina</taxon>
        <taxon>Pichiomycetes</taxon>
        <taxon>Debaryomycetaceae</taxon>
        <taxon>Debaryomyces</taxon>
    </lineage>
</organism>
<dbReference type="InterPro" id="IPR051089">
    <property type="entry name" value="prtT"/>
</dbReference>
<feature type="region of interest" description="Disordered" evidence="8">
    <location>
        <begin position="32"/>
        <end position="57"/>
    </location>
</feature>
<dbReference type="InterPro" id="IPR001138">
    <property type="entry name" value="Zn2Cys6_DnaBD"/>
</dbReference>
<dbReference type="PANTHER" id="PTHR31845">
    <property type="entry name" value="FINGER DOMAIN PROTEIN, PUTATIVE-RELATED"/>
    <property type="match status" value="1"/>
</dbReference>
<dbReference type="AlphaFoldDB" id="B5RTY8"/>
<dbReference type="EMBL" id="CR382137">
    <property type="protein sequence ID" value="CAR65800.1"/>
    <property type="molecule type" value="Genomic_DNA"/>
</dbReference>
<dbReference type="CDD" id="cd00067">
    <property type="entry name" value="GAL4"/>
    <property type="match status" value="1"/>
</dbReference>
<feature type="compositionally biased region" description="Polar residues" evidence="8">
    <location>
        <begin position="32"/>
        <end position="56"/>
    </location>
</feature>
<dbReference type="InterPro" id="IPR036864">
    <property type="entry name" value="Zn2-C6_fun-type_DNA-bd_sf"/>
</dbReference>
<reference evidence="10 11" key="1">
    <citation type="journal article" date="2004" name="Nature">
        <title>Genome evolution in yeasts.</title>
        <authorList>
            <consortium name="Genolevures"/>
            <person name="Dujon B."/>
            <person name="Sherman D."/>
            <person name="Fischer G."/>
            <person name="Durrens P."/>
            <person name="Casaregola S."/>
            <person name="Lafontaine I."/>
            <person name="de Montigny J."/>
            <person name="Marck C."/>
            <person name="Neuveglise C."/>
            <person name="Talla E."/>
            <person name="Goffard N."/>
            <person name="Frangeul L."/>
            <person name="Aigle M."/>
            <person name="Anthouard V."/>
            <person name="Babour A."/>
            <person name="Barbe V."/>
            <person name="Barnay S."/>
            <person name="Blanchin S."/>
            <person name="Beckerich J.M."/>
            <person name="Beyne E."/>
            <person name="Bleykasten C."/>
            <person name="Boisrame A."/>
            <person name="Boyer J."/>
            <person name="Cattolico L."/>
            <person name="Confanioleri F."/>
            <person name="de Daruvar A."/>
            <person name="Despons L."/>
            <person name="Fabre E."/>
            <person name="Fairhead C."/>
            <person name="Ferry-Dumazet H."/>
            <person name="Groppi A."/>
            <person name="Hantraye F."/>
            <person name="Hennequin C."/>
            <person name="Jauniaux N."/>
            <person name="Joyet P."/>
            <person name="Kachouri R."/>
            <person name="Kerrest A."/>
            <person name="Koszul R."/>
            <person name="Lemaire M."/>
            <person name="Lesur I."/>
            <person name="Ma L."/>
            <person name="Muller H."/>
            <person name="Nicaud J.M."/>
            <person name="Nikolski M."/>
            <person name="Oztas S."/>
            <person name="Ozier-Kalogeropoulos O."/>
            <person name="Pellenz S."/>
            <person name="Potier S."/>
            <person name="Richard G.F."/>
            <person name="Straub M.L."/>
            <person name="Suleau A."/>
            <person name="Swennene D."/>
            <person name="Tekaia F."/>
            <person name="Wesolowski-Louvel M."/>
            <person name="Westhof E."/>
            <person name="Wirth B."/>
            <person name="Zeniou-Meyer M."/>
            <person name="Zivanovic I."/>
            <person name="Bolotin-Fukuhara M."/>
            <person name="Thierry A."/>
            <person name="Bouchier C."/>
            <person name="Caudron B."/>
            <person name="Scarpelli C."/>
            <person name="Gaillardin C."/>
            <person name="Weissenbach J."/>
            <person name="Wincker P."/>
            <person name="Souciet J.L."/>
        </authorList>
    </citation>
    <scope>NUCLEOTIDE SEQUENCE [LARGE SCALE GENOMIC DNA]</scope>
    <source>
        <strain evidence="11">ATCC 36239 / CBS 767 / BCRC 21394 / JCM 1990 / NBRC 0083 / IGC 2968</strain>
    </source>
</reference>
<dbReference type="KEGG" id="dha:DEHA2E10120g"/>
<keyword evidence="3" id="KW-0862">Zinc</keyword>
<gene>
    <name evidence="10" type="ordered locus">DEHA2E10120g</name>
</gene>
<sequence>MSDGLHQTSLHNLAHIANMSHELQVLNQQLNDETSSGNKNNNQMSPETTDSNQMKNGKTKRMACVECRQQKSRCDAHEKHPAPCSRCAKKGLQCNLKSDYKRTYKRARIAQIEKEFSELKKKLTTTQAAELLSKVPTLSNDPTSAISSISPQPQITNDRNQLQYQPEKSHIQRTQNIPESWPSSVSPYNTQYDARYFHDSSETNTSIPNTPSITRPMVQANPPEKRYVPKAEKVKILEQDLLCEEKRLEDVSLSSEIIRALFLEYVDYYHPILPVVDVSMGPERIYRLCPALFWVIMFVSLRRYQDNLQKSLLLKLSPIIKGILAEITISPITRYNPTVEDEPIMNASSVYSVQAFLLYTYWPPITSSLSADSSWNTIGVALFQAIRIGLHTPGSLVAHDSKEPKSLQELAMAQEQAKTWIVCNTVSQDVATAFGFPAFVQFDTSVYNSRKAGSDLQIPKSIQFMMEIAHFEDQVAKTLNSNPTDSCGLIDPTERLPLLKILSRQLDELELKVKNDLPADDGFREFQLLTARVHLLTYYFMDSSRIANFELQKGLVRLYNAAIALVNHAQICQSKTQTFIKYLPGVYILNIWQASCIIGKLSHSPLKKVIDLGSGRQSYLTAISLAAKASILKHDMAHRSSGIMRNMWSLFASLDEKKSTSLSINIRTRMAASVFFDCLYLLRDQAGMIILNNRNQNQENDGEEENDVVSGEDDEEYGYADNDEAVASDEEKSNEEGQRGSGSQKSTPSSNTSSRTKRQRSLSGTINAESKARKIIQTIPLDPQPIPVHGNRSSLFKSTESNNSYKRARENSDSPQQGTQNVAGTPPYKNANTPSHHDNDQFRQKIYTGYNQHAKTAANGDGDRMSDPQRMNMYYSTQNARSNSSRETNSNNGNRNNMDMPLTDMVLNESPIQGGLENLEIDHLDINTDLLWKDVDSVMNDFGFHTR</sequence>
<dbReference type="GO" id="GO:0008270">
    <property type="term" value="F:zinc ion binding"/>
    <property type="evidence" value="ECO:0007669"/>
    <property type="project" value="InterPro"/>
</dbReference>
<dbReference type="PROSITE" id="PS50048">
    <property type="entry name" value="ZN2_CY6_FUNGAL_2"/>
    <property type="match status" value="1"/>
</dbReference>
<dbReference type="Proteomes" id="UP000000599">
    <property type="component" value="Chromosome E"/>
</dbReference>
<dbReference type="RefSeq" id="XP_002770457.1">
    <property type="nucleotide sequence ID" value="XM_002770411.1"/>
</dbReference>
<evidence type="ECO:0000256" key="8">
    <source>
        <dbReference type="SAM" id="MobiDB-lite"/>
    </source>
</evidence>
<dbReference type="GeneID" id="8998719"/>
<dbReference type="GO" id="GO:0001227">
    <property type="term" value="F:DNA-binding transcription repressor activity, RNA polymerase II-specific"/>
    <property type="evidence" value="ECO:0007669"/>
    <property type="project" value="EnsemblFungi"/>
</dbReference>
<evidence type="ECO:0000256" key="2">
    <source>
        <dbReference type="ARBA" id="ARBA00022723"/>
    </source>
</evidence>
<evidence type="ECO:0000256" key="4">
    <source>
        <dbReference type="ARBA" id="ARBA00023015"/>
    </source>
</evidence>
<name>B5RTY8_DEBHA</name>
<dbReference type="Pfam" id="PF00172">
    <property type="entry name" value="Zn_clus"/>
    <property type="match status" value="1"/>
</dbReference>
<feature type="compositionally biased region" description="Polar residues" evidence="8">
    <location>
        <begin position="791"/>
        <end position="805"/>
    </location>
</feature>
<keyword evidence="5" id="KW-0238">DNA-binding</keyword>
<keyword evidence="2" id="KW-0479">Metal-binding</keyword>
<evidence type="ECO:0000256" key="3">
    <source>
        <dbReference type="ARBA" id="ARBA00022833"/>
    </source>
</evidence>
<dbReference type="GO" id="GO:0000976">
    <property type="term" value="F:transcription cis-regulatory region binding"/>
    <property type="evidence" value="ECO:0007669"/>
    <property type="project" value="TreeGrafter"/>
</dbReference>
<dbReference type="STRING" id="284592.B5RTY8"/>
<dbReference type="PANTHER" id="PTHR31845:SF21">
    <property type="entry name" value="REGULATORY PROTEIN LEU3"/>
    <property type="match status" value="1"/>
</dbReference>
<dbReference type="SMART" id="SM00066">
    <property type="entry name" value="GAL4"/>
    <property type="match status" value="1"/>
</dbReference>
<protein>
    <submittedName>
        <fullName evidence="10">DEHA2E10120p</fullName>
    </submittedName>
</protein>
<feature type="region of interest" description="Disordered" evidence="8">
    <location>
        <begin position="877"/>
        <end position="897"/>
    </location>
</feature>
<dbReference type="eggNOG" id="ENOG502QPVP">
    <property type="taxonomic scope" value="Eukaryota"/>
</dbReference>